<gene>
    <name evidence="2" type="ORF">SAMN05421785_11950</name>
</gene>
<reference evidence="2 3" key="1">
    <citation type="submission" date="2017-01" db="EMBL/GenBank/DDBJ databases">
        <authorList>
            <person name="Mah S.A."/>
            <person name="Swanson W.J."/>
            <person name="Moy G.W."/>
            <person name="Vacquier V.D."/>
        </authorList>
    </citation>
    <scope>NUCLEOTIDE SEQUENCE [LARGE SCALE GENOMIC DNA]</scope>
    <source>
        <strain evidence="2 3">DSM 18014</strain>
    </source>
</reference>
<dbReference type="Pfam" id="PF05016">
    <property type="entry name" value="ParE_toxin"/>
    <property type="match status" value="1"/>
</dbReference>
<dbReference type="InterPro" id="IPR007712">
    <property type="entry name" value="RelE/ParE_toxin"/>
</dbReference>
<dbReference type="AlphaFoldDB" id="A0A1N7QVB9"/>
<dbReference type="InterPro" id="IPR035093">
    <property type="entry name" value="RelE/ParE_toxin_dom_sf"/>
</dbReference>
<dbReference type="OrthoDB" id="595476at2"/>
<dbReference type="STRING" id="373672.SAMN05421785_11950"/>
<proteinExistence type="predicted"/>
<dbReference type="Gene3D" id="3.30.2310.20">
    <property type="entry name" value="RelE-like"/>
    <property type="match status" value="1"/>
</dbReference>
<name>A0A1N7QVB9_9FLAO</name>
<evidence type="ECO:0000313" key="3">
    <source>
        <dbReference type="Proteomes" id="UP000185781"/>
    </source>
</evidence>
<accession>A0A1N7QVB9</accession>
<organism evidence="2 3">
    <name type="scientific">Chryseobacterium gambrini</name>
    <dbReference type="NCBI Taxonomy" id="373672"/>
    <lineage>
        <taxon>Bacteria</taxon>
        <taxon>Pseudomonadati</taxon>
        <taxon>Bacteroidota</taxon>
        <taxon>Flavobacteriia</taxon>
        <taxon>Flavobacteriales</taxon>
        <taxon>Weeksellaceae</taxon>
        <taxon>Chryseobacterium group</taxon>
        <taxon>Chryseobacterium</taxon>
    </lineage>
</organism>
<evidence type="ECO:0000313" key="2">
    <source>
        <dbReference type="EMBL" id="SIT26815.1"/>
    </source>
</evidence>
<protein>
    <submittedName>
        <fullName evidence="2">ParE toxin of type II toxin-antitoxin system, parDE</fullName>
    </submittedName>
</protein>
<keyword evidence="1" id="KW-1277">Toxin-antitoxin system</keyword>
<evidence type="ECO:0000256" key="1">
    <source>
        <dbReference type="ARBA" id="ARBA00022649"/>
    </source>
</evidence>
<dbReference type="RefSeq" id="WP_076396296.1">
    <property type="nucleotide sequence ID" value="NZ_FTOV01000019.1"/>
</dbReference>
<dbReference type="EMBL" id="FTOV01000019">
    <property type="protein sequence ID" value="SIT26815.1"/>
    <property type="molecule type" value="Genomic_DNA"/>
</dbReference>
<dbReference type="Proteomes" id="UP000185781">
    <property type="component" value="Unassembled WGS sequence"/>
</dbReference>
<sequence>MIYELIIQEEASLEILEAYIYYENAQKGLGEKFMKQLNKYFVRIQDHPKHFEIKKNYREAFVQKFPYLIIFDIIDNKIIILSVFNTHQNPTKKP</sequence>